<name>A0A8H5H584_9AGAR</name>
<reference evidence="1 2" key="1">
    <citation type="journal article" date="2020" name="ISME J.">
        <title>Uncovering the hidden diversity of litter-decomposition mechanisms in mushroom-forming fungi.</title>
        <authorList>
            <person name="Floudas D."/>
            <person name="Bentzer J."/>
            <person name="Ahren D."/>
            <person name="Johansson T."/>
            <person name="Persson P."/>
            <person name="Tunlid A."/>
        </authorList>
    </citation>
    <scope>NUCLEOTIDE SEQUENCE [LARGE SCALE GENOMIC DNA]</scope>
    <source>
        <strain evidence="1 2">CBS 661.87</strain>
    </source>
</reference>
<comment type="caution">
    <text evidence="1">The sequence shown here is derived from an EMBL/GenBank/DDBJ whole genome shotgun (WGS) entry which is preliminary data.</text>
</comment>
<dbReference type="AlphaFoldDB" id="A0A8H5H584"/>
<sequence>MSRYEISQVPTPPPSIPPSAVSLPTQRLRLPLLAPCFITSNIIPALSACEQLRRHAQDWHITALPFVPTQCTHNPLLSALFPISRIWPPDYSIHTITPIPSAALIASYTSNIAPSVAYLAYPLIAYTHLGLPKAFVHLLGPLTSYSTPIAGDHAFFVRSRGLLNAVLCPIVLCHRLRTRPRQLSSTGDINTEEDPP</sequence>
<dbReference type="Proteomes" id="UP000565441">
    <property type="component" value="Unassembled WGS sequence"/>
</dbReference>
<accession>A0A8H5H584</accession>
<protein>
    <submittedName>
        <fullName evidence="1">Uncharacterized protein</fullName>
    </submittedName>
</protein>
<dbReference type="EMBL" id="JAACJP010000027">
    <property type="protein sequence ID" value="KAF5376665.1"/>
    <property type="molecule type" value="Genomic_DNA"/>
</dbReference>
<dbReference type="OrthoDB" id="79252at2759"/>
<keyword evidence="2" id="KW-1185">Reference proteome</keyword>
<proteinExistence type="predicted"/>
<evidence type="ECO:0000313" key="1">
    <source>
        <dbReference type="EMBL" id="KAF5376665.1"/>
    </source>
</evidence>
<organism evidence="1 2">
    <name type="scientific">Tricholomella constricta</name>
    <dbReference type="NCBI Taxonomy" id="117010"/>
    <lineage>
        <taxon>Eukaryota</taxon>
        <taxon>Fungi</taxon>
        <taxon>Dikarya</taxon>
        <taxon>Basidiomycota</taxon>
        <taxon>Agaricomycotina</taxon>
        <taxon>Agaricomycetes</taxon>
        <taxon>Agaricomycetidae</taxon>
        <taxon>Agaricales</taxon>
        <taxon>Tricholomatineae</taxon>
        <taxon>Lyophyllaceae</taxon>
        <taxon>Tricholomella</taxon>
    </lineage>
</organism>
<gene>
    <name evidence="1" type="ORF">D9615_007788</name>
</gene>
<evidence type="ECO:0000313" key="2">
    <source>
        <dbReference type="Proteomes" id="UP000565441"/>
    </source>
</evidence>